<sequence length="71" mass="7888">MDSFEARALQLAFDLTTRNTYEGKVGQGYNEARAHDIRRVYNILNGRAADDNGSTPAQKAAGIRKRKSDSE</sequence>
<dbReference type="EMBL" id="JBHRZF010000026">
    <property type="protein sequence ID" value="MFC3859696.1"/>
    <property type="molecule type" value="Genomic_DNA"/>
</dbReference>
<evidence type="ECO:0000313" key="2">
    <source>
        <dbReference type="EMBL" id="MFC3859696.1"/>
    </source>
</evidence>
<keyword evidence="3" id="KW-1185">Reference proteome</keyword>
<organism evidence="2 3">
    <name type="scientific">Deinococcus antarcticus</name>
    <dbReference type="NCBI Taxonomy" id="1298767"/>
    <lineage>
        <taxon>Bacteria</taxon>
        <taxon>Thermotogati</taxon>
        <taxon>Deinococcota</taxon>
        <taxon>Deinococci</taxon>
        <taxon>Deinococcales</taxon>
        <taxon>Deinococcaceae</taxon>
        <taxon>Deinococcus</taxon>
    </lineage>
</organism>
<evidence type="ECO:0000313" key="3">
    <source>
        <dbReference type="Proteomes" id="UP001595748"/>
    </source>
</evidence>
<evidence type="ECO:0000256" key="1">
    <source>
        <dbReference type="SAM" id="MobiDB-lite"/>
    </source>
</evidence>
<comment type="caution">
    <text evidence="2">The sequence shown here is derived from an EMBL/GenBank/DDBJ whole genome shotgun (WGS) entry which is preliminary data.</text>
</comment>
<reference evidence="3" key="1">
    <citation type="journal article" date="2019" name="Int. J. Syst. Evol. Microbiol.">
        <title>The Global Catalogue of Microorganisms (GCM) 10K type strain sequencing project: providing services to taxonomists for standard genome sequencing and annotation.</title>
        <authorList>
            <consortium name="The Broad Institute Genomics Platform"/>
            <consortium name="The Broad Institute Genome Sequencing Center for Infectious Disease"/>
            <person name="Wu L."/>
            <person name="Ma J."/>
        </authorList>
    </citation>
    <scope>NUCLEOTIDE SEQUENCE [LARGE SCALE GENOMIC DNA]</scope>
    <source>
        <strain evidence="3">CCTCC AB 2013263</strain>
    </source>
</reference>
<dbReference type="Proteomes" id="UP001595748">
    <property type="component" value="Unassembled WGS sequence"/>
</dbReference>
<feature type="compositionally biased region" description="Basic residues" evidence="1">
    <location>
        <begin position="62"/>
        <end position="71"/>
    </location>
</feature>
<feature type="region of interest" description="Disordered" evidence="1">
    <location>
        <begin position="47"/>
        <end position="71"/>
    </location>
</feature>
<accession>A0ABV8A393</accession>
<gene>
    <name evidence="2" type="ORF">ACFOPQ_02825</name>
</gene>
<dbReference type="RefSeq" id="WP_380075858.1">
    <property type="nucleotide sequence ID" value="NZ_JBHRZF010000026.1"/>
</dbReference>
<proteinExistence type="predicted"/>
<protein>
    <submittedName>
        <fullName evidence="2">Uncharacterized protein</fullName>
    </submittedName>
</protein>
<name>A0ABV8A393_9DEIO</name>